<sequence>MTKHYNNNQLLNIIKHPIITDKTTKGIENNTYVFSVDKHANKNMIKEAMEYIFNVKIERVNTLKQPKKTKTIGKFRGHVSQHKKAIIKLYSNYRINLFEEL</sequence>
<geneLocation type="plastid" evidence="4"/>
<keyword evidence="4" id="KW-0934">Plastid</keyword>
<dbReference type="NCBIfam" id="NF004363">
    <property type="entry name" value="PRK05738.2-4"/>
    <property type="match status" value="1"/>
</dbReference>
<evidence type="ECO:0000313" key="4">
    <source>
        <dbReference type="EMBL" id="QCI06938.1"/>
    </source>
</evidence>
<accession>A0A4D6WWG3</accession>
<name>A0A4D6WWG3_9FLOR</name>
<comment type="similarity">
    <text evidence="1">Belongs to the universal ribosomal protein uL23 family.</text>
</comment>
<evidence type="ECO:0000256" key="2">
    <source>
        <dbReference type="ARBA" id="ARBA00022980"/>
    </source>
</evidence>
<dbReference type="InterPro" id="IPR012677">
    <property type="entry name" value="Nucleotide-bd_a/b_plait_sf"/>
</dbReference>
<evidence type="ECO:0000256" key="1">
    <source>
        <dbReference type="ARBA" id="ARBA00006700"/>
    </source>
</evidence>
<dbReference type="PANTHER" id="PTHR11620">
    <property type="entry name" value="60S RIBOSOMAL PROTEIN L23A"/>
    <property type="match status" value="1"/>
</dbReference>
<proteinExistence type="inferred from homology"/>
<dbReference type="SUPFAM" id="SSF54189">
    <property type="entry name" value="Ribosomal proteins S24e, L23 and L15e"/>
    <property type="match status" value="1"/>
</dbReference>
<dbReference type="GO" id="GO:0006412">
    <property type="term" value="P:translation"/>
    <property type="evidence" value="ECO:0007669"/>
    <property type="project" value="InterPro"/>
</dbReference>
<keyword evidence="2 4" id="KW-0689">Ribosomal protein</keyword>
<dbReference type="Pfam" id="PF00276">
    <property type="entry name" value="Ribosomal_L23"/>
    <property type="match status" value="1"/>
</dbReference>
<keyword evidence="3" id="KW-0687">Ribonucleoprotein</keyword>
<dbReference type="Gene3D" id="3.30.70.330">
    <property type="match status" value="1"/>
</dbReference>
<organism evidence="4">
    <name type="scientific">Halydictyon mirabile</name>
    <dbReference type="NCBI Taxonomy" id="189652"/>
    <lineage>
        <taxon>Eukaryota</taxon>
        <taxon>Rhodophyta</taxon>
        <taxon>Florideophyceae</taxon>
        <taxon>Rhodymeniophycidae</taxon>
        <taxon>Ceramiales</taxon>
        <taxon>Dasyaceae</taxon>
        <taxon>Halydictyon</taxon>
    </lineage>
</organism>
<gene>
    <name evidence="4" type="primary">rpl23</name>
</gene>
<evidence type="ECO:0000256" key="3">
    <source>
        <dbReference type="ARBA" id="ARBA00023274"/>
    </source>
</evidence>
<reference evidence="4" key="1">
    <citation type="journal article" date="2019" name="Mol. Phylogenet. Evol.">
        <title>Morphological evolution and classification of the red algal order Ceramiales inferred using plastid phylogenomics.</title>
        <authorList>
            <person name="Diaz-Tapia P."/>
            <person name="Pasella M.M."/>
            <person name="Verbruggen H."/>
            <person name="Maggs C.A."/>
        </authorList>
    </citation>
    <scope>NUCLEOTIDE SEQUENCE</scope>
    <source>
        <strain evidence="4">25966_8</strain>
    </source>
</reference>
<dbReference type="InterPro" id="IPR013025">
    <property type="entry name" value="Ribosomal_uL23-like"/>
</dbReference>
<dbReference type="GO" id="GO:0003735">
    <property type="term" value="F:structural constituent of ribosome"/>
    <property type="evidence" value="ECO:0007669"/>
    <property type="project" value="InterPro"/>
</dbReference>
<dbReference type="GO" id="GO:0005840">
    <property type="term" value="C:ribosome"/>
    <property type="evidence" value="ECO:0007669"/>
    <property type="project" value="UniProtKB-KW"/>
</dbReference>
<protein>
    <submittedName>
        <fullName evidence="4">Ribosomal protein L23</fullName>
    </submittedName>
</protein>
<dbReference type="InterPro" id="IPR012678">
    <property type="entry name" value="Ribosomal_uL23/eL15/eS24_sf"/>
</dbReference>
<dbReference type="EMBL" id="MK814667">
    <property type="protein sequence ID" value="QCI06938.1"/>
    <property type="molecule type" value="Genomic_DNA"/>
</dbReference>
<dbReference type="AlphaFoldDB" id="A0A4D6WWG3"/>
<dbReference type="GO" id="GO:1990904">
    <property type="term" value="C:ribonucleoprotein complex"/>
    <property type="evidence" value="ECO:0007669"/>
    <property type="project" value="UniProtKB-KW"/>
</dbReference>
<dbReference type="HAMAP" id="MF_01369_B">
    <property type="entry name" value="Ribosomal_uL23_B"/>
    <property type="match status" value="1"/>
</dbReference>
<reference evidence="4" key="2">
    <citation type="submission" date="2019-04" db="EMBL/GenBank/DDBJ databases">
        <authorList>
            <person name="Pasella M."/>
        </authorList>
    </citation>
    <scope>NUCLEOTIDE SEQUENCE</scope>
    <source>
        <strain evidence="4">25966_8</strain>
    </source>
</reference>